<dbReference type="GeneID" id="39990117"/>
<dbReference type="PROSITE" id="PS50206">
    <property type="entry name" value="RHODANESE_3"/>
    <property type="match status" value="1"/>
</dbReference>
<evidence type="ECO:0000259" key="1">
    <source>
        <dbReference type="PROSITE" id="PS50206"/>
    </source>
</evidence>
<dbReference type="PANTHER" id="PTHR44086:SF10">
    <property type="entry name" value="THIOSULFATE SULFURTRANSFERASE_RHODANESE-LIKE DOMAIN-CONTAINING PROTEIN 3"/>
    <property type="match status" value="1"/>
</dbReference>
<feature type="domain" description="Rhodanese" evidence="1">
    <location>
        <begin position="32"/>
        <end position="134"/>
    </location>
</feature>
<proteinExistence type="predicted"/>
<dbReference type="AlphaFoldDB" id="A0A1X0NJI4"/>
<gene>
    <name evidence="2" type="ORF">TM35_000461580</name>
</gene>
<evidence type="ECO:0000313" key="3">
    <source>
        <dbReference type="Proteomes" id="UP000192257"/>
    </source>
</evidence>
<sequence length="137" mass="15922">MGQGTSFENLEDMRVLNVFEMEALIKSKKEGKNSDVFLVDVRDKFEVEEYGSIPYSIHIPSQEIRHAFRMSESEFRGKYNSRMPRKFDKIVFYDQRNGRSSIAVEVVNAIGFKKATYFAGGYTEWIDKKKNAVDEDL</sequence>
<dbReference type="Proteomes" id="UP000192257">
    <property type="component" value="Unassembled WGS sequence"/>
</dbReference>
<name>A0A1X0NJI4_9TRYP</name>
<dbReference type="GO" id="GO:0004792">
    <property type="term" value="F:thiosulfate-cyanide sulfurtransferase activity"/>
    <property type="evidence" value="ECO:0007669"/>
    <property type="project" value="TreeGrafter"/>
</dbReference>
<dbReference type="PANTHER" id="PTHR44086">
    <property type="entry name" value="THIOSULFATE SULFURTRANSFERASE RDL2, MITOCHONDRIAL-RELATED"/>
    <property type="match status" value="1"/>
</dbReference>
<dbReference type="InterPro" id="IPR001763">
    <property type="entry name" value="Rhodanese-like_dom"/>
</dbReference>
<dbReference type="SMART" id="SM00450">
    <property type="entry name" value="RHOD"/>
    <property type="match status" value="1"/>
</dbReference>
<dbReference type="STRING" id="67003.A0A1X0NJI4"/>
<dbReference type="Gene3D" id="3.40.250.10">
    <property type="entry name" value="Rhodanese-like domain"/>
    <property type="match status" value="1"/>
</dbReference>
<dbReference type="SUPFAM" id="SSF52821">
    <property type="entry name" value="Rhodanese/Cell cycle control phosphatase"/>
    <property type="match status" value="1"/>
</dbReference>
<comment type="caution">
    <text evidence="2">The sequence shown here is derived from an EMBL/GenBank/DDBJ whole genome shotgun (WGS) entry which is preliminary data.</text>
</comment>
<keyword evidence="2" id="KW-0346">Stress response</keyword>
<dbReference type="GO" id="GO:0005739">
    <property type="term" value="C:mitochondrion"/>
    <property type="evidence" value="ECO:0007669"/>
    <property type="project" value="TreeGrafter"/>
</dbReference>
<dbReference type="EMBL" id="NBCO01000046">
    <property type="protein sequence ID" value="ORC84339.1"/>
    <property type="molecule type" value="Genomic_DNA"/>
</dbReference>
<dbReference type="InterPro" id="IPR036873">
    <property type="entry name" value="Rhodanese-like_dom_sf"/>
</dbReference>
<organism evidence="2 3">
    <name type="scientific">Trypanosoma theileri</name>
    <dbReference type="NCBI Taxonomy" id="67003"/>
    <lineage>
        <taxon>Eukaryota</taxon>
        <taxon>Discoba</taxon>
        <taxon>Euglenozoa</taxon>
        <taxon>Kinetoplastea</taxon>
        <taxon>Metakinetoplastina</taxon>
        <taxon>Trypanosomatida</taxon>
        <taxon>Trypanosomatidae</taxon>
        <taxon>Trypanosoma</taxon>
    </lineage>
</organism>
<protein>
    <submittedName>
        <fullName evidence="2">Putative heat shock protein 67B2</fullName>
    </submittedName>
</protein>
<dbReference type="RefSeq" id="XP_028878405.1">
    <property type="nucleotide sequence ID" value="XM_029030337.1"/>
</dbReference>
<dbReference type="VEuPathDB" id="TriTrypDB:TM35_000461580"/>
<evidence type="ECO:0000313" key="2">
    <source>
        <dbReference type="EMBL" id="ORC84339.1"/>
    </source>
</evidence>
<dbReference type="OrthoDB" id="566238at2759"/>
<dbReference type="Pfam" id="PF00581">
    <property type="entry name" value="Rhodanese"/>
    <property type="match status" value="1"/>
</dbReference>
<keyword evidence="3" id="KW-1185">Reference proteome</keyword>
<reference evidence="2 3" key="1">
    <citation type="submission" date="2017-03" db="EMBL/GenBank/DDBJ databases">
        <title>An alternative strategy for trypanosome survival in the mammalian bloodstream revealed through genome and transcriptome analysis of the ubiquitous bovine parasite Trypanosoma (Megatrypanum) theileri.</title>
        <authorList>
            <person name="Kelly S."/>
            <person name="Ivens A."/>
            <person name="Mott A."/>
            <person name="O'Neill E."/>
            <person name="Emms D."/>
            <person name="Macleod O."/>
            <person name="Voorheis P."/>
            <person name="Matthews J."/>
            <person name="Matthews K."/>
            <person name="Carrington M."/>
        </authorList>
    </citation>
    <scope>NUCLEOTIDE SEQUENCE [LARGE SCALE GENOMIC DNA]</scope>
    <source>
        <strain evidence="2">Edinburgh</strain>
    </source>
</reference>
<accession>A0A1X0NJI4</accession>